<dbReference type="PANTHER" id="PTHR32468">
    <property type="entry name" value="CATION/H + ANTIPORTER"/>
    <property type="match status" value="1"/>
</dbReference>
<feature type="domain" description="Cation/H+ exchanger transmembrane" evidence="9">
    <location>
        <begin position="70"/>
        <end position="440"/>
    </location>
</feature>
<feature type="transmembrane region" description="Helical" evidence="8">
    <location>
        <begin position="332"/>
        <end position="350"/>
    </location>
</feature>
<evidence type="ECO:0000256" key="1">
    <source>
        <dbReference type="ARBA" id="ARBA00004141"/>
    </source>
</evidence>
<dbReference type="EMBL" id="QEIN01000031">
    <property type="protein sequence ID" value="RCV60839.1"/>
    <property type="molecule type" value="Genomic_DNA"/>
</dbReference>
<evidence type="ECO:0000256" key="6">
    <source>
        <dbReference type="ARBA" id="ARBA00023136"/>
    </source>
</evidence>
<dbReference type="AlphaFoldDB" id="A0A368T958"/>
<feature type="region of interest" description="Disordered" evidence="7">
    <location>
        <begin position="445"/>
        <end position="479"/>
    </location>
</feature>
<keyword evidence="6 8" id="KW-0472">Membrane</keyword>
<dbReference type="GO" id="GO:1902600">
    <property type="term" value="P:proton transmembrane transport"/>
    <property type="evidence" value="ECO:0007669"/>
    <property type="project" value="InterPro"/>
</dbReference>
<evidence type="ECO:0000256" key="5">
    <source>
        <dbReference type="ARBA" id="ARBA00023065"/>
    </source>
</evidence>
<dbReference type="GO" id="GO:0015297">
    <property type="term" value="F:antiporter activity"/>
    <property type="evidence" value="ECO:0007669"/>
    <property type="project" value="InterPro"/>
</dbReference>
<dbReference type="RefSeq" id="WP_114397783.1">
    <property type="nucleotide sequence ID" value="NZ_QEIM01000047.1"/>
</dbReference>
<evidence type="ECO:0000256" key="2">
    <source>
        <dbReference type="ARBA" id="ARBA00022448"/>
    </source>
</evidence>
<keyword evidence="4 8" id="KW-1133">Transmembrane helix</keyword>
<proteinExistence type="predicted"/>
<feature type="transmembrane region" description="Helical" evidence="8">
    <location>
        <begin position="18"/>
        <end position="37"/>
    </location>
</feature>
<gene>
    <name evidence="10" type="ORF">DEF24_05875</name>
</gene>
<keyword evidence="3 8" id="KW-0812">Transmembrane</keyword>
<dbReference type="InterPro" id="IPR006905">
    <property type="entry name" value="Flavin_halogenase"/>
</dbReference>
<feature type="transmembrane region" description="Helical" evidence="8">
    <location>
        <begin position="57"/>
        <end position="80"/>
    </location>
</feature>
<dbReference type="InterPro" id="IPR036188">
    <property type="entry name" value="FAD/NAD-bd_sf"/>
</dbReference>
<dbReference type="SUPFAM" id="SSF51905">
    <property type="entry name" value="FAD/NAD(P)-binding domain"/>
    <property type="match status" value="1"/>
</dbReference>
<dbReference type="InterPro" id="IPR050794">
    <property type="entry name" value="CPA2_transporter"/>
</dbReference>
<dbReference type="PANTHER" id="PTHR32468:SF0">
    <property type="entry name" value="K(+)_H(+) ANTIPORTER 1"/>
    <property type="match status" value="1"/>
</dbReference>
<feature type="transmembrane region" description="Helical" evidence="8">
    <location>
        <begin position="221"/>
        <end position="244"/>
    </location>
</feature>
<dbReference type="SMR" id="A0A368T958"/>
<feature type="transmembrane region" description="Helical" evidence="8">
    <location>
        <begin position="362"/>
        <end position="385"/>
    </location>
</feature>
<feature type="transmembrane region" description="Helical" evidence="8">
    <location>
        <begin position="87"/>
        <end position="106"/>
    </location>
</feature>
<evidence type="ECO:0000256" key="4">
    <source>
        <dbReference type="ARBA" id="ARBA00022989"/>
    </source>
</evidence>
<feature type="transmembrane region" description="Helical" evidence="8">
    <location>
        <begin position="411"/>
        <end position="436"/>
    </location>
</feature>
<comment type="caution">
    <text evidence="10">The sequence shown here is derived from an EMBL/GenBank/DDBJ whole genome shotgun (WGS) entry which is preliminary data.</text>
</comment>
<evidence type="ECO:0000256" key="3">
    <source>
        <dbReference type="ARBA" id="ARBA00022692"/>
    </source>
</evidence>
<dbReference type="GO" id="GO:0016020">
    <property type="term" value="C:membrane"/>
    <property type="evidence" value="ECO:0007669"/>
    <property type="project" value="UniProtKB-SubCell"/>
</dbReference>
<evidence type="ECO:0000256" key="8">
    <source>
        <dbReference type="SAM" id="Phobius"/>
    </source>
</evidence>
<organism evidence="10 11">
    <name type="scientific">Marinitenerispora sediminis</name>
    <dbReference type="NCBI Taxonomy" id="1931232"/>
    <lineage>
        <taxon>Bacteria</taxon>
        <taxon>Bacillati</taxon>
        <taxon>Actinomycetota</taxon>
        <taxon>Actinomycetes</taxon>
        <taxon>Streptosporangiales</taxon>
        <taxon>Nocardiopsidaceae</taxon>
        <taxon>Marinitenerispora</taxon>
    </lineage>
</organism>
<evidence type="ECO:0000313" key="10">
    <source>
        <dbReference type="EMBL" id="RCV60839.1"/>
    </source>
</evidence>
<dbReference type="Gene3D" id="3.50.50.60">
    <property type="entry name" value="FAD/NAD(P)-binding domain"/>
    <property type="match status" value="1"/>
</dbReference>
<dbReference type="InterPro" id="IPR038770">
    <property type="entry name" value="Na+/solute_symporter_sf"/>
</dbReference>
<dbReference type="InterPro" id="IPR006153">
    <property type="entry name" value="Cation/H_exchanger_TM"/>
</dbReference>
<keyword evidence="2" id="KW-0813">Transport</keyword>
<keyword evidence="5" id="KW-0406">Ion transport</keyword>
<keyword evidence="11" id="KW-1185">Reference proteome</keyword>
<dbReference type="Pfam" id="PF00999">
    <property type="entry name" value="Na_H_Exchanger"/>
    <property type="match status" value="1"/>
</dbReference>
<feature type="transmembrane region" description="Helical" evidence="8">
    <location>
        <begin position="306"/>
        <end position="325"/>
    </location>
</feature>
<protein>
    <recommendedName>
        <fullName evidence="9">Cation/H+ exchanger transmembrane domain-containing protein</fullName>
    </recommendedName>
</protein>
<dbReference type="GO" id="GO:0004497">
    <property type="term" value="F:monooxygenase activity"/>
    <property type="evidence" value="ECO:0007669"/>
    <property type="project" value="InterPro"/>
</dbReference>
<comment type="subcellular location">
    <subcellularLocation>
        <location evidence="1">Membrane</location>
        <topology evidence="1">Multi-pass membrane protein</topology>
    </subcellularLocation>
</comment>
<name>A0A368T958_9ACTN</name>
<feature type="transmembrane region" description="Helical" evidence="8">
    <location>
        <begin position="151"/>
        <end position="174"/>
    </location>
</feature>
<dbReference type="Pfam" id="PF04820">
    <property type="entry name" value="Trp_halogenase"/>
    <property type="match status" value="1"/>
</dbReference>
<dbReference type="Proteomes" id="UP000253318">
    <property type="component" value="Unassembled WGS sequence"/>
</dbReference>
<evidence type="ECO:0000256" key="7">
    <source>
        <dbReference type="SAM" id="MobiDB-lite"/>
    </source>
</evidence>
<feature type="transmembrane region" description="Helical" evidence="8">
    <location>
        <begin position="283"/>
        <end position="300"/>
    </location>
</feature>
<evidence type="ECO:0000259" key="9">
    <source>
        <dbReference type="Pfam" id="PF00999"/>
    </source>
</evidence>
<evidence type="ECO:0000313" key="11">
    <source>
        <dbReference type="Proteomes" id="UP000253318"/>
    </source>
</evidence>
<reference evidence="10 11" key="1">
    <citation type="submission" date="2018-04" db="EMBL/GenBank/DDBJ databases">
        <title>Novel actinobacteria from marine sediment.</title>
        <authorList>
            <person name="Ng Z.Y."/>
            <person name="Tan G.Y.A."/>
        </authorList>
    </citation>
    <scope>NUCLEOTIDE SEQUENCE [LARGE SCALE GENOMIC DNA]</scope>
    <source>
        <strain evidence="10 11">TPS81</strain>
    </source>
</reference>
<dbReference type="Gene3D" id="1.20.1530.20">
    <property type="match status" value="1"/>
</dbReference>
<feature type="transmembrane region" description="Helical" evidence="8">
    <location>
        <begin position="186"/>
        <end position="209"/>
    </location>
</feature>
<feature type="transmembrane region" description="Helical" evidence="8">
    <location>
        <begin position="118"/>
        <end position="139"/>
    </location>
</feature>
<sequence>MNGAAPPVAARRTRYRAVAVYTALVVAPVAGTAAVLLSVGDAAWRETAGPALPALPLLARTLLAVAVVIAVCRALGALALRFGQPPVIGEIAGGIVLGPSLLQTVWPGAGDHVFTAEVVGTLDVVAQLGVVLFVFVAGLELRPRALAGSGGTALVVSHVGMAVPLLCGVVLAVAVHGRFAPDGVAVVPFALFIGVALSITALPVLARILRDSGWLGTRVGTLAMTCAMVDDVTAWCLLAVVLSLSGAGSAAGIGVTIVATALLAAALLLLGRGLARAPAWDRRVGLPAALVALFVVAAAAEWSGVHAIFGAFLLGVVIPADSALARRVHEGTGLLGPLLLPVFFALSGLRTDITALGTDPVLWGWCLLVLVVACGGKLIAAGVAARAMGMGRRDAVCVGGLMNCRGLTELIVLNVGLTLGVIDTTLFTMLVIMALVSTAMAAPLLGRRPDPTDATPTGPDDTERTSMAPSTPSDGGRGRRVLDEVIARASDADAAAVRAWATHGTTPGSGEVAAMADLLADHEHGGRRLVDDLPRPDSADPRAIRSVGVIGGGTAGYLTALALRAKRPWLDVTLVESPSMPIIGVGEATTPSMVPFLHHYLGVDPAELYERVRPTWKMGIRFDWGANPDGFMAPFDWNANSVGILGSLREQGDINAFTLQSLYMRADRVPVFRLGDRYATLLDRLPYAYHLDNERFVRYLTELAERRGVRHVQARLADVVKSADDWIDHVRTTDGETLEFDFWVDCTGFRSMLLGKALGTPFTSYADSLFCDSAVTGNVDHGGVLKPYTTATTMNAGWRWTIPTPESDHLGYVFASGALSDEEAAAELARSAPGVTEPRFVRFRVGRHHEAWRGNVMGVGNSYAFVEPLESSGLMMITLEILALVSSLPASWSEPCARDVVNQALAQKWDAMRWFLTLHYRFNDRLDTPFWRDARERSDVSGLRPLLDAFATGAPLRFRDAVTRGFLESAAPTFYGLEGVDCLLLGQKVPTRLLPATEPHEAWRRRKAGADALVRQGVGQREALDAFAADPALHAAILDDPGSWVSASGTDRLVRNEEPSFAPPARAAAAT</sequence>
<feature type="transmembrane region" description="Helical" evidence="8">
    <location>
        <begin position="250"/>
        <end position="271"/>
    </location>
</feature>
<accession>A0A368T958</accession>
<dbReference type="OrthoDB" id="9793589at2"/>